<gene>
    <name evidence="2" type="ORF">SG34_016185</name>
</gene>
<accession>A0AAE9YYZ0</accession>
<evidence type="ECO:0000313" key="2">
    <source>
        <dbReference type="EMBL" id="WDE02979.1"/>
    </source>
</evidence>
<dbReference type="InterPro" id="IPR023393">
    <property type="entry name" value="START-like_dom_sf"/>
</dbReference>
<evidence type="ECO:0008006" key="4">
    <source>
        <dbReference type="Google" id="ProtNLM"/>
    </source>
</evidence>
<sequence length="235" mass="26803">MFKKSLLRLLICFSIMLNPGLCSASSAPAAEPETNVPQTENVWQLWRENKHSHVSYRPVSDSALIEISARLTVHSSLSGFLLFLQDYANIPNWLENARDARLLAQLSARENIFITHFDGFWPVKAREMLIHSTYWQNPDLSVEIAVTDAGHEMANTSGAIRIKVLKAHWQLLPLTGKQLEIRYRVIASPEGKLPLWLANRLSLGAMWKTLQALHKQLPHSKWQQKSIPDIKEHDQ</sequence>
<keyword evidence="3" id="KW-1185">Reference proteome</keyword>
<feature type="signal peptide" evidence="1">
    <location>
        <begin position="1"/>
        <end position="24"/>
    </location>
</feature>
<dbReference type="AlphaFoldDB" id="A0AAE9YYZ0"/>
<keyword evidence="1" id="KW-0732">Signal</keyword>
<dbReference type="Proteomes" id="UP000032352">
    <property type="component" value="Chromosome"/>
</dbReference>
<dbReference type="InterPro" id="IPR028347">
    <property type="entry name" value="START_dom_prot"/>
</dbReference>
<dbReference type="RefSeq" id="WP_152647223.1">
    <property type="nucleotide sequence ID" value="NZ_CP059733.1"/>
</dbReference>
<evidence type="ECO:0000256" key="1">
    <source>
        <dbReference type="SAM" id="SignalP"/>
    </source>
</evidence>
<feature type="chain" id="PRO_5042106059" description="START domain-containing protein" evidence="1">
    <location>
        <begin position="25"/>
        <end position="235"/>
    </location>
</feature>
<dbReference type="Gene3D" id="3.30.530.20">
    <property type="match status" value="1"/>
</dbReference>
<dbReference type="PIRSF" id="PIRSF039033">
    <property type="entry name" value="START_dom"/>
    <property type="match status" value="1"/>
</dbReference>
<evidence type="ECO:0000313" key="3">
    <source>
        <dbReference type="Proteomes" id="UP000032352"/>
    </source>
</evidence>
<dbReference type="EMBL" id="CP059733">
    <property type="protein sequence ID" value="WDE02979.1"/>
    <property type="molecule type" value="Genomic_DNA"/>
</dbReference>
<reference evidence="2 3" key="2">
    <citation type="journal article" date="2022" name="Mar. Drugs">
        <title>Bioassay-Guided Fractionation Leads to the Detection of Cholic Acid Generated by the Rare Thalassomonas sp.</title>
        <authorList>
            <person name="Pheiffer F."/>
            <person name="Schneider Y.K."/>
            <person name="Hansen E.H."/>
            <person name="Andersen J.H."/>
            <person name="Isaksson J."/>
            <person name="Busche T."/>
            <person name="R C."/>
            <person name="Kalinowski J."/>
            <person name="Zyl L.V."/>
            <person name="Trindade M."/>
        </authorList>
    </citation>
    <scope>NUCLEOTIDE SEQUENCE [LARGE SCALE GENOMIC DNA]</scope>
    <source>
        <strain evidence="2 3">XOM25</strain>
    </source>
</reference>
<dbReference type="SUPFAM" id="SSF55961">
    <property type="entry name" value="Bet v1-like"/>
    <property type="match status" value="1"/>
</dbReference>
<proteinExistence type="predicted"/>
<name>A0AAE9YYZ0_9GAMM</name>
<dbReference type="KEGG" id="tvd:SG34_016185"/>
<reference evidence="2 3" key="1">
    <citation type="journal article" date="2015" name="Genome Announc.">
        <title>Draft Genome Sequences of Marine Isolates of Thalassomonas viridans and Thalassomonas actiniarum.</title>
        <authorList>
            <person name="Olonade I."/>
            <person name="van Zyl L.J."/>
            <person name="Trindade M."/>
        </authorList>
    </citation>
    <scope>NUCLEOTIDE SEQUENCE [LARGE SCALE GENOMIC DNA]</scope>
    <source>
        <strain evidence="2 3">XOM25</strain>
    </source>
</reference>
<protein>
    <recommendedName>
        <fullName evidence="4">START domain-containing protein</fullName>
    </recommendedName>
</protein>
<organism evidence="2 3">
    <name type="scientific">Thalassomonas viridans</name>
    <dbReference type="NCBI Taxonomy" id="137584"/>
    <lineage>
        <taxon>Bacteria</taxon>
        <taxon>Pseudomonadati</taxon>
        <taxon>Pseudomonadota</taxon>
        <taxon>Gammaproteobacteria</taxon>
        <taxon>Alteromonadales</taxon>
        <taxon>Colwelliaceae</taxon>
        <taxon>Thalassomonas</taxon>
    </lineage>
</organism>